<accession>A0AAF0F5F2</accession>
<dbReference type="FunFam" id="3.10.110.10:FF:000086">
    <property type="entry name" value="Ubiquitin-conjugating enzyme E2 J1"/>
    <property type="match status" value="1"/>
</dbReference>
<dbReference type="Pfam" id="PF00179">
    <property type="entry name" value="UQ_con"/>
    <property type="match status" value="1"/>
</dbReference>
<gene>
    <name evidence="5" type="ORF">MJAP1_003091</name>
</gene>
<dbReference type="CDD" id="cd23799">
    <property type="entry name" value="UBCc_UBE2J"/>
    <property type="match status" value="1"/>
</dbReference>
<organism evidence="5 6">
    <name type="scientific">Malassezia japonica</name>
    <dbReference type="NCBI Taxonomy" id="223818"/>
    <lineage>
        <taxon>Eukaryota</taxon>
        <taxon>Fungi</taxon>
        <taxon>Dikarya</taxon>
        <taxon>Basidiomycota</taxon>
        <taxon>Ustilaginomycotina</taxon>
        <taxon>Malasseziomycetes</taxon>
        <taxon>Malasseziales</taxon>
        <taxon>Malasseziaceae</taxon>
        <taxon>Malassezia</taxon>
    </lineage>
</organism>
<dbReference type="EMBL" id="CP119962">
    <property type="protein sequence ID" value="WFD40106.1"/>
    <property type="molecule type" value="Genomic_DNA"/>
</dbReference>
<keyword evidence="3" id="KW-0472">Membrane</keyword>
<dbReference type="Proteomes" id="UP001217754">
    <property type="component" value="Chromosome 5"/>
</dbReference>
<dbReference type="Gene3D" id="3.10.110.10">
    <property type="entry name" value="Ubiquitin Conjugating Enzyme"/>
    <property type="match status" value="1"/>
</dbReference>
<sequence length="312" mass="33926">MSKKNASSVKRIMSELKELESNESSEYRAMPTEDNLFEWHFTLRGPKDTVYEQGMYHGKILLPTEYPFRPPDVLFLTPNGRYEVDTKICLTFTGFHEESWQPAWGIRTALLGVQALMTSKADESGTGAVVMPGEDRKKLAAQSKAWTCPLCKCTNGEFLPCERSEMPETSQTTDEPKEDKAIEASPAPVPQFNAEPSAKEKEPAKDAESQENTAHAEKAEEASTAPLQTTEPGTVTATSVTTQVTAVPAETLDTNAPPISGATAPPSVPSGGLSMASACRAKIQTYDRILTVLDALLGVVCAMLVLWVLKNL</sequence>
<name>A0AAF0F5F2_9BASI</name>
<dbReference type="PROSITE" id="PS50127">
    <property type="entry name" value="UBC_2"/>
    <property type="match status" value="1"/>
</dbReference>
<keyword evidence="5" id="KW-0808">Transferase</keyword>
<keyword evidence="5" id="KW-0012">Acyltransferase</keyword>
<feature type="region of interest" description="Disordered" evidence="2">
    <location>
        <begin position="249"/>
        <end position="274"/>
    </location>
</feature>
<dbReference type="InterPro" id="IPR000608">
    <property type="entry name" value="UBC"/>
</dbReference>
<keyword evidence="6" id="KW-1185">Reference proteome</keyword>
<dbReference type="GO" id="GO:0061631">
    <property type="term" value="F:ubiquitin conjugating enzyme activity"/>
    <property type="evidence" value="ECO:0007669"/>
    <property type="project" value="UniProtKB-EC"/>
</dbReference>
<evidence type="ECO:0000256" key="1">
    <source>
        <dbReference type="ARBA" id="ARBA00022786"/>
    </source>
</evidence>
<dbReference type="EC" id="2.3.2.23" evidence="5"/>
<dbReference type="SUPFAM" id="SSF54495">
    <property type="entry name" value="UBC-like"/>
    <property type="match status" value="1"/>
</dbReference>
<feature type="compositionally biased region" description="Basic and acidic residues" evidence="2">
    <location>
        <begin position="197"/>
        <end position="221"/>
    </location>
</feature>
<proteinExistence type="predicted"/>
<keyword evidence="1" id="KW-0833">Ubl conjugation pathway</keyword>
<dbReference type="PANTHER" id="PTHR24067">
    <property type="entry name" value="UBIQUITIN-CONJUGATING ENZYME E2"/>
    <property type="match status" value="1"/>
</dbReference>
<protein>
    <submittedName>
        <fullName evidence="5">E2 ubiquitin-conjugating enzyme</fullName>
        <ecNumber evidence="5">2.3.2.23</ecNumber>
    </submittedName>
</protein>
<evidence type="ECO:0000259" key="4">
    <source>
        <dbReference type="PROSITE" id="PS50127"/>
    </source>
</evidence>
<evidence type="ECO:0000256" key="2">
    <source>
        <dbReference type="SAM" id="MobiDB-lite"/>
    </source>
</evidence>
<dbReference type="InterPro" id="IPR016135">
    <property type="entry name" value="UBQ-conjugating_enzyme/RWD"/>
</dbReference>
<feature type="domain" description="UBC core" evidence="4">
    <location>
        <begin position="7"/>
        <end position="159"/>
    </location>
</feature>
<feature type="transmembrane region" description="Helical" evidence="3">
    <location>
        <begin position="289"/>
        <end position="309"/>
    </location>
</feature>
<dbReference type="InterPro" id="IPR050113">
    <property type="entry name" value="Ub_conjugating_enzyme"/>
</dbReference>
<dbReference type="SMART" id="SM00212">
    <property type="entry name" value="UBCc"/>
    <property type="match status" value="1"/>
</dbReference>
<reference evidence="5" key="1">
    <citation type="submission" date="2023-03" db="EMBL/GenBank/DDBJ databases">
        <title>Mating type loci evolution in Malassezia.</title>
        <authorList>
            <person name="Coelho M.A."/>
        </authorList>
    </citation>
    <scope>NUCLEOTIDE SEQUENCE</scope>
    <source>
        <strain evidence="5">CBS 9431</strain>
    </source>
</reference>
<evidence type="ECO:0000256" key="3">
    <source>
        <dbReference type="SAM" id="Phobius"/>
    </source>
</evidence>
<dbReference type="RefSeq" id="XP_060123003.1">
    <property type="nucleotide sequence ID" value="XM_060267020.1"/>
</dbReference>
<dbReference type="GeneID" id="85226742"/>
<evidence type="ECO:0000313" key="6">
    <source>
        <dbReference type="Proteomes" id="UP001217754"/>
    </source>
</evidence>
<keyword evidence="3" id="KW-1133">Transmembrane helix</keyword>
<keyword evidence="3" id="KW-0812">Transmembrane</keyword>
<evidence type="ECO:0000313" key="5">
    <source>
        <dbReference type="EMBL" id="WFD40106.1"/>
    </source>
</evidence>
<dbReference type="AlphaFoldDB" id="A0AAF0F5F2"/>
<feature type="region of interest" description="Disordered" evidence="2">
    <location>
        <begin position="185"/>
        <end position="235"/>
    </location>
</feature>